<evidence type="ECO:0000259" key="7">
    <source>
        <dbReference type="Pfam" id="PF02911"/>
    </source>
</evidence>
<dbReference type="InterPro" id="IPR005793">
    <property type="entry name" value="Formyl_trans_C"/>
</dbReference>
<keyword evidence="3 5" id="KW-0808">Transferase</keyword>
<sequence length="327" mass="34198">MADTLRLAFMGTPDFALPTLRALLDAGHQVVCVYTQPPARAGRGHKVQPSPVQQEAESRGIEVRAPESLKDAEAQQAFAALKLDAAVVVAYGLILPQQILEAPRLGCVNVHASLLPRWRGAAPIQRAILAGDGETGVSIMQMDTGLDTGPVLARARTEISPDTDAGQLHDTLAALGARLIAPTLAQLAAGEITAEPQPDKGATYAQKLSKDDRELPWARPAIELERLVRAFAPSPGAVAKLPPAKDAQATADGGPPDGETLKVLRARIAGAAPTGTAPGTVMNAQDFTVATGLGCLQLVRVQRGGKNPMDAEEFLRGTPVKQGTVLP</sequence>
<dbReference type="SUPFAM" id="SSF50486">
    <property type="entry name" value="FMT C-terminal domain-like"/>
    <property type="match status" value="1"/>
</dbReference>
<dbReference type="SUPFAM" id="SSF53328">
    <property type="entry name" value="Formyltransferase"/>
    <property type="match status" value="1"/>
</dbReference>
<dbReference type="Proteomes" id="UP001296873">
    <property type="component" value="Unassembled WGS sequence"/>
</dbReference>
<dbReference type="NCBIfam" id="TIGR00460">
    <property type="entry name" value="fmt"/>
    <property type="match status" value="1"/>
</dbReference>
<evidence type="ECO:0000313" key="8">
    <source>
        <dbReference type="EMBL" id="MBK1669435.1"/>
    </source>
</evidence>
<comment type="caution">
    <text evidence="8">The sequence shown here is derived from an EMBL/GenBank/DDBJ whole genome shotgun (WGS) entry which is preliminary data.</text>
</comment>
<comment type="similarity">
    <text evidence="1 5">Belongs to the Fmt family.</text>
</comment>
<evidence type="ECO:0000259" key="6">
    <source>
        <dbReference type="Pfam" id="PF00551"/>
    </source>
</evidence>
<accession>A0ABS1DG45</accession>
<dbReference type="EC" id="2.1.2.9" evidence="2 5"/>
<dbReference type="Pfam" id="PF00551">
    <property type="entry name" value="Formyl_trans_N"/>
    <property type="match status" value="1"/>
</dbReference>
<gene>
    <name evidence="5" type="primary">fmt</name>
    <name evidence="8" type="ORF">CKO28_15460</name>
</gene>
<evidence type="ECO:0000256" key="4">
    <source>
        <dbReference type="ARBA" id="ARBA00022917"/>
    </source>
</evidence>
<dbReference type="InterPro" id="IPR005794">
    <property type="entry name" value="Fmt"/>
</dbReference>
<dbReference type="Pfam" id="PF02911">
    <property type="entry name" value="Formyl_trans_C"/>
    <property type="match status" value="1"/>
</dbReference>
<comment type="catalytic activity">
    <reaction evidence="5">
        <text>L-methionyl-tRNA(fMet) + (6R)-10-formyltetrahydrofolate = N-formyl-L-methionyl-tRNA(fMet) + (6S)-5,6,7,8-tetrahydrofolate + H(+)</text>
        <dbReference type="Rhea" id="RHEA:24380"/>
        <dbReference type="Rhea" id="RHEA-COMP:9952"/>
        <dbReference type="Rhea" id="RHEA-COMP:9953"/>
        <dbReference type="ChEBI" id="CHEBI:15378"/>
        <dbReference type="ChEBI" id="CHEBI:57453"/>
        <dbReference type="ChEBI" id="CHEBI:78530"/>
        <dbReference type="ChEBI" id="CHEBI:78844"/>
        <dbReference type="ChEBI" id="CHEBI:195366"/>
        <dbReference type="EC" id="2.1.2.9"/>
    </reaction>
</comment>
<dbReference type="InterPro" id="IPR011034">
    <property type="entry name" value="Formyl_transferase-like_C_sf"/>
</dbReference>
<comment type="function">
    <text evidence="5">Attaches a formyl group to the free amino group of methionyl-tRNA(fMet). The formyl group appears to play a dual role in the initiator identity of N-formylmethionyl-tRNA by promoting its recognition by IF2 and preventing the misappropriation of this tRNA by the elongation apparatus.</text>
</comment>
<dbReference type="EMBL" id="NRRL01000048">
    <property type="protein sequence ID" value="MBK1669435.1"/>
    <property type="molecule type" value="Genomic_DNA"/>
</dbReference>
<protein>
    <recommendedName>
        <fullName evidence="2 5">Methionyl-tRNA formyltransferase</fullName>
        <ecNumber evidence="2 5">2.1.2.9</ecNumber>
    </recommendedName>
</protein>
<dbReference type="HAMAP" id="MF_00182">
    <property type="entry name" value="Formyl_trans"/>
    <property type="match status" value="1"/>
</dbReference>
<dbReference type="InterPro" id="IPR036477">
    <property type="entry name" value="Formyl_transf_N_sf"/>
</dbReference>
<feature type="domain" description="Formyl transferase C-terminal" evidence="7">
    <location>
        <begin position="207"/>
        <end position="318"/>
    </location>
</feature>
<keyword evidence="4 5" id="KW-0648">Protein biosynthesis</keyword>
<dbReference type="CDD" id="cd08704">
    <property type="entry name" value="Met_tRNA_FMT_C"/>
    <property type="match status" value="1"/>
</dbReference>
<proteinExistence type="inferred from homology"/>
<evidence type="ECO:0000256" key="1">
    <source>
        <dbReference type="ARBA" id="ARBA00010699"/>
    </source>
</evidence>
<dbReference type="PANTHER" id="PTHR11138:SF5">
    <property type="entry name" value="METHIONYL-TRNA FORMYLTRANSFERASE, MITOCHONDRIAL"/>
    <property type="match status" value="1"/>
</dbReference>
<feature type="domain" description="Formyl transferase N-terminal" evidence="6">
    <location>
        <begin position="6"/>
        <end position="179"/>
    </location>
</feature>
<dbReference type="InterPro" id="IPR044135">
    <property type="entry name" value="Met-tRNA-FMT_C"/>
</dbReference>
<dbReference type="RefSeq" id="WP_200341766.1">
    <property type="nucleotide sequence ID" value="NZ_NRRL01000048.1"/>
</dbReference>
<dbReference type="InterPro" id="IPR041711">
    <property type="entry name" value="Met-tRNA-FMT_N"/>
</dbReference>
<evidence type="ECO:0000256" key="2">
    <source>
        <dbReference type="ARBA" id="ARBA00012261"/>
    </source>
</evidence>
<evidence type="ECO:0000256" key="5">
    <source>
        <dbReference type="HAMAP-Rule" id="MF_00182"/>
    </source>
</evidence>
<dbReference type="Gene3D" id="3.40.50.12230">
    <property type="match status" value="1"/>
</dbReference>
<organism evidence="8 9">
    <name type="scientific">Rhodovibrio sodomensis</name>
    <dbReference type="NCBI Taxonomy" id="1088"/>
    <lineage>
        <taxon>Bacteria</taxon>
        <taxon>Pseudomonadati</taxon>
        <taxon>Pseudomonadota</taxon>
        <taxon>Alphaproteobacteria</taxon>
        <taxon>Rhodospirillales</taxon>
        <taxon>Rhodovibrionaceae</taxon>
        <taxon>Rhodovibrio</taxon>
    </lineage>
</organism>
<name>A0ABS1DG45_9PROT</name>
<dbReference type="InterPro" id="IPR002376">
    <property type="entry name" value="Formyl_transf_N"/>
</dbReference>
<reference evidence="8 9" key="1">
    <citation type="journal article" date="2020" name="Microorganisms">
        <title>Osmotic Adaptation and Compatible Solute Biosynthesis of Phototrophic Bacteria as Revealed from Genome Analyses.</title>
        <authorList>
            <person name="Imhoff J.F."/>
            <person name="Rahn T."/>
            <person name="Kunzel S."/>
            <person name="Keller A."/>
            <person name="Neulinger S.C."/>
        </authorList>
    </citation>
    <scope>NUCLEOTIDE SEQUENCE [LARGE SCALE GENOMIC DNA]</scope>
    <source>
        <strain evidence="8 9">DSM 9895</strain>
    </source>
</reference>
<dbReference type="PANTHER" id="PTHR11138">
    <property type="entry name" value="METHIONYL-TRNA FORMYLTRANSFERASE"/>
    <property type="match status" value="1"/>
</dbReference>
<keyword evidence="9" id="KW-1185">Reference proteome</keyword>
<evidence type="ECO:0000256" key="3">
    <source>
        <dbReference type="ARBA" id="ARBA00022679"/>
    </source>
</evidence>
<feature type="binding site" evidence="5">
    <location>
        <begin position="113"/>
        <end position="116"/>
    </location>
    <ligand>
        <name>(6S)-5,6,7,8-tetrahydrofolate</name>
        <dbReference type="ChEBI" id="CHEBI:57453"/>
    </ligand>
</feature>
<dbReference type="CDD" id="cd08646">
    <property type="entry name" value="FMT_core_Met-tRNA-FMT_N"/>
    <property type="match status" value="1"/>
</dbReference>
<evidence type="ECO:0000313" key="9">
    <source>
        <dbReference type="Proteomes" id="UP001296873"/>
    </source>
</evidence>